<evidence type="ECO:0000313" key="2">
    <source>
        <dbReference type="Proteomes" id="UP000003081"/>
    </source>
</evidence>
<dbReference type="HOGENOM" id="CLU_2068981_0_0_9"/>
<reference evidence="1 2" key="1">
    <citation type="submission" date="2009-08" db="EMBL/GenBank/DDBJ databases">
        <authorList>
            <person name="Shrivastava S."/>
            <person name="Brinkac L.B."/>
            <person name="Brown J.L."/>
            <person name="Bruce D.B."/>
            <person name="Detter C."/>
            <person name="Green L.D."/>
            <person name="Munk C.A."/>
            <person name="Rogers Y.C."/>
            <person name="Tapia R."/>
            <person name="Sims D.R."/>
            <person name="Smith L.A."/>
            <person name="Smith T.J."/>
            <person name="Sutton G."/>
            <person name="Brettin T."/>
        </authorList>
    </citation>
    <scope>NUCLEOTIDE SEQUENCE [LARGE SCALE GENOMIC DNA]</scope>
    <source>
        <strain evidence="2">E4 str. BoNT E BL5262</strain>
    </source>
</reference>
<dbReference type="EMBL" id="ACOM01000004">
    <property type="protein sequence ID" value="EEP55661.1"/>
    <property type="molecule type" value="Genomic_DNA"/>
</dbReference>
<dbReference type="RefSeq" id="WP_003410801.1">
    <property type="nucleotide sequence ID" value="NZ_ACOM01000004.1"/>
</dbReference>
<protein>
    <submittedName>
        <fullName evidence="1">Uncharacterized protein</fullName>
    </submittedName>
</protein>
<keyword evidence="2" id="KW-1185">Reference proteome</keyword>
<dbReference type="Proteomes" id="UP000003081">
    <property type="component" value="Unassembled WGS sequence"/>
</dbReference>
<accession>C4IET7</accession>
<sequence length="118" mass="13869">MESMGYVGISDEISTEKQVYINKMANKFLQDENEQFDVWCINNGYRKVDSIIVKKEKDNSFIWESTKEQWKFVKGKNLRISKEGQIYHANNISDLGIIKIHDGSLIEIFENPFKNSNW</sequence>
<evidence type="ECO:0000313" key="1">
    <source>
        <dbReference type="EMBL" id="EEP55661.1"/>
    </source>
</evidence>
<name>C4IET7_CLOBU</name>
<comment type="caution">
    <text evidence="1">The sequence shown here is derived from an EMBL/GenBank/DDBJ whole genome shotgun (WGS) entry which is preliminary data.</text>
</comment>
<proteinExistence type="predicted"/>
<dbReference type="AlphaFoldDB" id="C4IET7"/>
<gene>
    <name evidence="1" type="ORF">CLP_3913</name>
</gene>
<organism evidence="1 2">
    <name type="scientific">Clostridium butyricum E4 str. BoNT E BL5262</name>
    <dbReference type="NCBI Taxonomy" id="632245"/>
    <lineage>
        <taxon>Bacteria</taxon>
        <taxon>Bacillati</taxon>
        <taxon>Bacillota</taxon>
        <taxon>Clostridia</taxon>
        <taxon>Eubacteriales</taxon>
        <taxon>Clostridiaceae</taxon>
        <taxon>Clostridium</taxon>
    </lineage>
</organism>